<dbReference type="EMBL" id="FLUL01000001">
    <property type="protein sequence ID" value="SBV92188.1"/>
    <property type="molecule type" value="Genomic_DNA"/>
</dbReference>
<protein>
    <recommendedName>
        <fullName evidence="4">DDH domain-containing protein</fullName>
    </recommendedName>
</protein>
<dbReference type="AlphaFoldDB" id="A0A212IYB3"/>
<sequence>MISKIIASQKITAVEELLDQYDKIVIVTHVSPDGDAIGSSLGLYHYLNDLGNDVNIIVPNSFPDFLKWIPGAKDIFDYEKYPEYAQKLIAEAELIFCLDFNVPKRSHHLAPFIEAAKGKKVLIDHHPDPTEFCDVMISYPEISSTSELVFRLICRMGDFEVMSYNTATAIYTGMMTDTGAFTYNSNNIEIYYIIGELLKKGINKDQIYSNVYHNYTEDRYRMLGYTLSEKMKVYPEYNSALIWLTNEEQSRYNVKKGDTEGFANLPLNIKGIIFSVFIREDNDFIKISFRSQGDFPSNQFASKCFNGGGHLNAAGGEFYGTMDEAIAIFEKALPEFGDLLKKNNILTK</sequence>
<dbReference type="InterPro" id="IPR038763">
    <property type="entry name" value="DHH_sf"/>
</dbReference>
<accession>A0A212IYB3</accession>
<feature type="domain" description="DHHA1" evidence="2">
    <location>
        <begin position="252"/>
        <end position="332"/>
    </location>
</feature>
<evidence type="ECO:0000259" key="1">
    <source>
        <dbReference type="Pfam" id="PF01368"/>
    </source>
</evidence>
<dbReference type="PANTHER" id="PTHR47618">
    <property type="entry name" value="BIFUNCTIONAL OLIGORIBONUCLEASE AND PAP PHOSPHATASE NRNA"/>
    <property type="match status" value="1"/>
</dbReference>
<dbReference type="GO" id="GO:0003676">
    <property type="term" value="F:nucleic acid binding"/>
    <property type="evidence" value="ECO:0007669"/>
    <property type="project" value="InterPro"/>
</dbReference>
<dbReference type="InterPro" id="IPR051319">
    <property type="entry name" value="Oligoribo/pAp-PDE_c-di-AMP_PDE"/>
</dbReference>
<dbReference type="SUPFAM" id="SSF64182">
    <property type="entry name" value="DHH phosphoesterases"/>
    <property type="match status" value="1"/>
</dbReference>
<evidence type="ECO:0000259" key="2">
    <source>
        <dbReference type="Pfam" id="PF02272"/>
    </source>
</evidence>
<dbReference type="PANTHER" id="PTHR47618:SF1">
    <property type="entry name" value="BIFUNCTIONAL OLIGORIBONUCLEASE AND PAP PHOSPHATASE NRNA"/>
    <property type="match status" value="1"/>
</dbReference>
<dbReference type="Pfam" id="PF01368">
    <property type="entry name" value="DHH"/>
    <property type="match status" value="1"/>
</dbReference>
<dbReference type="Pfam" id="PF02272">
    <property type="entry name" value="DHHA1"/>
    <property type="match status" value="1"/>
</dbReference>
<gene>
    <name evidence="3" type="ORF">KL86DYS2_10320</name>
</gene>
<dbReference type="InterPro" id="IPR003156">
    <property type="entry name" value="DHHA1_dom"/>
</dbReference>
<dbReference type="Gene3D" id="3.90.1640.10">
    <property type="entry name" value="inorganic pyrophosphatase (n-terminal core)"/>
    <property type="match status" value="1"/>
</dbReference>
<feature type="domain" description="DDH" evidence="1">
    <location>
        <begin position="23"/>
        <end position="174"/>
    </location>
</feature>
<reference evidence="3" key="1">
    <citation type="submission" date="2016-04" db="EMBL/GenBank/DDBJ databases">
        <authorList>
            <person name="Evans L.H."/>
            <person name="Alamgir A."/>
            <person name="Owens N."/>
            <person name="Weber N.D."/>
            <person name="Virtaneva K."/>
            <person name="Barbian K."/>
            <person name="Babar A."/>
            <person name="Rosenke K."/>
        </authorList>
    </citation>
    <scope>NUCLEOTIDE SEQUENCE</scope>
    <source>
        <strain evidence="3">86-2</strain>
    </source>
</reference>
<evidence type="ECO:0008006" key="4">
    <source>
        <dbReference type="Google" id="ProtNLM"/>
    </source>
</evidence>
<evidence type="ECO:0000313" key="3">
    <source>
        <dbReference type="EMBL" id="SBV92188.1"/>
    </source>
</evidence>
<organism evidence="3">
    <name type="scientific">uncultured Dysgonomonas sp</name>
    <dbReference type="NCBI Taxonomy" id="206096"/>
    <lineage>
        <taxon>Bacteria</taxon>
        <taxon>Pseudomonadati</taxon>
        <taxon>Bacteroidota</taxon>
        <taxon>Bacteroidia</taxon>
        <taxon>Bacteroidales</taxon>
        <taxon>Dysgonomonadaceae</taxon>
        <taxon>Dysgonomonas</taxon>
        <taxon>environmental samples</taxon>
    </lineage>
</organism>
<proteinExistence type="predicted"/>
<dbReference type="InterPro" id="IPR001667">
    <property type="entry name" value="DDH_dom"/>
</dbReference>
<name>A0A212IYB3_9BACT</name>
<dbReference type="Gene3D" id="3.10.310.30">
    <property type="match status" value="1"/>
</dbReference>
<dbReference type="RefSeq" id="WP_252639098.1">
    <property type="nucleotide sequence ID" value="NZ_LT599021.1"/>
</dbReference>